<feature type="region of interest" description="Disordered" evidence="1">
    <location>
        <begin position="1"/>
        <end position="51"/>
    </location>
</feature>
<dbReference type="KEGG" id="meiy:MIN45_P1751"/>
<feature type="compositionally biased region" description="Basic and acidic residues" evidence="1">
    <location>
        <begin position="1"/>
        <end position="16"/>
    </location>
</feature>
<dbReference type="RefSeq" id="WP_286291694.1">
    <property type="nucleotide sequence ID" value="NZ_AP024718.1"/>
</dbReference>
<feature type="compositionally biased region" description="Basic and acidic residues" evidence="1">
    <location>
        <begin position="32"/>
        <end position="44"/>
    </location>
</feature>
<dbReference type="Proteomes" id="UP001321450">
    <property type="component" value="Chromosome"/>
</dbReference>
<proteinExistence type="predicted"/>
<accession>A0AAU9D319</accession>
<keyword evidence="3" id="KW-1185">Reference proteome</keyword>
<reference evidence="3" key="1">
    <citation type="journal article" date="2024" name="Int. J. Syst. Evol. Microbiol.">
        <title>Methylomarinovum tepidoasis sp. nov., a moderately thermophilic methanotroph of the family Methylothermaceae isolated from a deep-sea hydrothermal field.</title>
        <authorList>
            <person name="Hirayama H."/>
            <person name="Takaki Y."/>
            <person name="Abe M."/>
            <person name="Miyazaki M."/>
            <person name="Uematsu K."/>
            <person name="Matsui Y."/>
            <person name="Takai K."/>
        </authorList>
    </citation>
    <scope>NUCLEOTIDE SEQUENCE [LARGE SCALE GENOMIC DNA]</scope>
    <source>
        <strain evidence="3">IN45</strain>
    </source>
</reference>
<evidence type="ECO:0000313" key="2">
    <source>
        <dbReference type="EMBL" id="BCX89379.1"/>
    </source>
</evidence>
<organism evidence="2 3">
    <name type="scientific">Methylomarinovum tepidoasis</name>
    <dbReference type="NCBI Taxonomy" id="2840183"/>
    <lineage>
        <taxon>Bacteria</taxon>
        <taxon>Pseudomonadati</taxon>
        <taxon>Pseudomonadota</taxon>
        <taxon>Gammaproteobacteria</taxon>
        <taxon>Methylococcales</taxon>
        <taxon>Methylothermaceae</taxon>
        <taxon>Methylomarinovum</taxon>
    </lineage>
</organism>
<dbReference type="AlphaFoldDB" id="A0AAU9D319"/>
<sequence>MQDKDQEVSVKDETTKDTLYVSGQDNIGVPKIETDQKTEEHQSIEEEVPKEDPQILTELFERLLRGASEAYYARLGKTQPDNLAEKIKSFAERAAGHPVIGQFFLSLEQPNIRSAELRDKQTDAIVQKHGLDSGRGGAYAKGLPERLSGSFQEVALQATLLLRQHQGDARFALALTCGPLADALESMERTGLSRERQVDLMIHLFAGEPVYEGGGTRPPCNPKFREFLARLSALVLSEAAERPTPGRFQTLVSLATWYGSAREPACIACGAALGLEILPYGYEIGDAPQEVAKALSQLANNLAGWLSRLLGFGADEDAMHSKPEQAGQLNAVHAFGCVAFLQMTSWWSWNEGAAEVFGCLKVEMAKEKAGGLARAFLFMANVPPAWRILNKSLFASEDQMFGPAARRLRTAVLSLISALMRARFNEPKDHDEIAQALFNLGVDLNIHSKSSGDPATYLPPRLLANALGLWWALMKAGDETQAIGPFNGGDCAVNLFGALTEPSLAEFRRQHAEAIRALGDALRTQMKQMNLELDESRLSASYNEMFGQKPEHAPLEREKAATTLAGLIQAYLDANGFEAKPVEADLHTWLGAAFETAAAEIMRWAFSQIEEGPSVFDNCLQGWVAVAGKLVQLAEEPGYTAFRGEIPSSLQDFGITGYQCDRPDIPKADTHYLSRTLRDVELMCGVFGLS</sequence>
<name>A0AAU9D319_9GAMM</name>
<protein>
    <submittedName>
        <fullName evidence="2">Uncharacterized protein</fullName>
    </submittedName>
</protein>
<gene>
    <name evidence="2" type="ORF">MIN45_P1751</name>
</gene>
<evidence type="ECO:0000313" key="3">
    <source>
        <dbReference type="Proteomes" id="UP001321450"/>
    </source>
</evidence>
<dbReference type="EMBL" id="AP024718">
    <property type="protein sequence ID" value="BCX89379.1"/>
    <property type="molecule type" value="Genomic_DNA"/>
</dbReference>
<evidence type="ECO:0000256" key="1">
    <source>
        <dbReference type="SAM" id="MobiDB-lite"/>
    </source>
</evidence>